<dbReference type="GO" id="GO:0004930">
    <property type="term" value="F:G protein-coupled receptor activity"/>
    <property type="evidence" value="ECO:0007669"/>
    <property type="project" value="InterPro"/>
</dbReference>
<feature type="domain" description="G-protein coupled receptors family 1 profile" evidence="6">
    <location>
        <begin position="36"/>
        <end position="79"/>
    </location>
</feature>
<dbReference type="Proteomes" id="UP000243006">
    <property type="component" value="Unassembled WGS sequence"/>
</dbReference>
<evidence type="ECO:0000313" key="7">
    <source>
        <dbReference type="EMBL" id="OUC45688.1"/>
    </source>
</evidence>
<dbReference type="PRINTS" id="PR00237">
    <property type="entry name" value="GPCRRHODOPSN"/>
</dbReference>
<dbReference type="InterPro" id="IPR017452">
    <property type="entry name" value="GPCR_Rhodpsn_7TM"/>
</dbReference>
<evidence type="ECO:0000313" key="8">
    <source>
        <dbReference type="Proteomes" id="UP000243006"/>
    </source>
</evidence>
<dbReference type="PROSITE" id="PS50262">
    <property type="entry name" value="G_PROTEIN_RECEP_F1_2"/>
    <property type="match status" value="1"/>
</dbReference>
<accession>A0A1Y3ERG7</accession>
<reference evidence="7 8" key="1">
    <citation type="submission" date="2015-04" db="EMBL/GenBank/DDBJ databases">
        <title>Draft genome of the roundworm Trichinella nativa.</title>
        <authorList>
            <person name="Mitreva M."/>
        </authorList>
    </citation>
    <scope>NUCLEOTIDE SEQUENCE [LARGE SCALE GENOMIC DNA]</scope>
    <source>
        <strain evidence="7 8">ISS45</strain>
    </source>
</reference>
<keyword evidence="2 5" id="KW-0812">Transmembrane</keyword>
<evidence type="ECO:0000256" key="2">
    <source>
        <dbReference type="ARBA" id="ARBA00022692"/>
    </source>
</evidence>
<evidence type="ECO:0000256" key="4">
    <source>
        <dbReference type="ARBA" id="ARBA00023136"/>
    </source>
</evidence>
<evidence type="ECO:0000256" key="3">
    <source>
        <dbReference type="ARBA" id="ARBA00022989"/>
    </source>
</evidence>
<dbReference type="InterPro" id="IPR000276">
    <property type="entry name" value="GPCR_Rhodpsn"/>
</dbReference>
<comment type="subcellular location">
    <subcellularLocation>
        <location evidence="1">Membrane</location>
    </subcellularLocation>
</comment>
<dbReference type="Gene3D" id="1.20.1070.10">
    <property type="entry name" value="Rhodopsin 7-helix transmembrane proteins"/>
    <property type="match status" value="1"/>
</dbReference>
<dbReference type="SUPFAM" id="SSF81321">
    <property type="entry name" value="Family A G protein-coupled receptor-like"/>
    <property type="match status" value="1"/>
</dbReference>
<feature type="transmembrane region" description="Helical" evidence="5">
    <location>
        <begin position="55"/>
        <end position="77"/>
    </location>
</feature>
<dbReference type="PANTHER" id="PTHR46895">
    <property type="entry name" value="PROTEIN CBG20548-RELATED"/>
    <property type="match status" value="1"/>
</dbReference>
<name>A0A1Y3ERG7_9BILA</name>
<sequence>MSEEEIQCAAKNTTAQHMPFAQQYITPTVFTVGVIGNVLNLLVLNSKTMRSKTNYFLSSMAVADLGFFLVMIIYSLASFPTIAASPGFNKLYMHSKMSLTALANWFSTSSTW</sequence>
<gene>
    <name evidence="7" type="ORF">D917_01795</name>
</gene>
<dbReference type="GO" id="GO:0016020">
    <property type="term" value="C:membrane"/>
    <property type="evidence" value="ECO:0007669"/>
    <property type="project" value="UniProtKB-SubCell"/>
</dbReference>
<evidence type="ECO:0000259" key="6">
    <source>
        <dbReference type="PROSITE" id="PS50262"/>
    </source>
</evidence>
<dbReference type="EMBL" id="LVZM01008671">
    <property type="protein sequence ID" value="OUC45688.1"/>
    <property type="molecule type" value="Genomic_DNA"/>
</dbReference>
<organism evidence="7 8">
    <name type="scientific">Trichinella nativa</name>
    <dbReference type="NCBI Taxonomy" id="6335"/>
    <lineage>
        <taxon>Eukaryota</taxon>
        <taxon>Metazoa</taxon>
        <taxon>Ecdysozoa</taxon>
        <taxon>Nematoda</taxon>
        <taxon>Enoplea</taxon>
        <taxon>Dorylaimia</taxon>
        <taxon>Trichinellida</taxon>
        <taxon>Trichinellidae</taxon>
        <taxon>Trichinella</taxon>
    </lineage>
</organism>
<dbReference type="AlphaFoldDB" id="A0A1Y3ERG7"/>
<protein>
    <recommendedName>
        <fullName evidence="6">G-protein coupled receptors family 1 profile domain-containing protein</fullName>
    </recommendedName>
</protein>
<keyword evidence="3 5" id="KW-1133">Transmembrane helix</keyword>
<feature type="transmembrane region" description="Helical" evidence="5">
    <location>
        <begin position="24"/>
        <end position="43"/>
    </location>
</feature>
<evidence type="ECO:0000256" key="1">
    <source>
        <dbReference type="ARBA" id="ARBA00004370"/>
    </source>
</evidence>
<evidence type="ECO:0000256" key="5">
    <source>
        <dbReference type="SAM" id="Phobius"/>
    </source>
</evidence>
<comment type="caution">
    <text evidence="7">The sequence shown here is derived from an EMBL/GenBank/DDBJ whole genome shotgun (WGS) entry which is preliminary data.</text>
</comment>
<proteinExistence type="predicted"/>
<keyword evidence="4 5" id="KW-0472">Membrane</keyword>